<reference evidence="5" key="1">
    <citation type="journal article" date="2010" name="Genome Biol.">
        <title>Genome sequence of the necrotrophic plant pathogen Pythium ultimum reveals original pathogenicity mechanisms and effector repertoire.</title>
        <authorList>
            <person name="Levesque C.A."/>
            <person name="Brouwer H."/>
            <person name="Cano L."/>
            <person name="Hamilton J.P."/>
            <person name="Holt C."/>
            <person name="Huitema E."/>
            <person name="Raffaele S."/>
            <person name="Robideau G.P."/>
            <person name="Thines M."/>
            <person name="Win J."/>
            <person name="Zerillo M.M."/>
            <person name="Beakes G.W."/>
            <person name="Boore J.L."/>
            <person name="Busam D."/>
            <person name="Dumas B."/>
            <person name="Ferriera S."/>
            <person name="Fuerstenberg S.I."/>
            <person name="Gachon C.M."/>
            <person name="Gaulin E."/>
            <person name="Govers F."/>
            <person name="Grenville-Briggs L."/>
            <person name="Horner N."/>
            <person name="Hostetler J."/>
            <person name="Jiang R.H."/>
            <person name="Johnson J."/>
            <person name="Krajaejun T."/>
            <person name="Lin H."/>
            <person name="Meijer H.J."/>
            <person name="Moore B."/>
            <person name="Morris P."/>
            <person name="Phuntmart V."/>
            <person name="Puiu D."/>
            <person name="Shetty J."/>
            <person name="Stajich J.E."/>
            <person name="Tripathy S."/>
            <person name="Wawra S."/>
            <person name="van West P."/>
            <person name="Whitty B.R."/>
            <person name="Coutinho P.M."/>
            <person name="Henrissat B."/>
            <person name="Martin F."/>
            <person name="Thomas P.D."/>
            <person name="Tyler B.M."/>
            <person name="De Vries R.P."/>
            <person name="Kamoun S."/>
            <person name="Yandell M."/>
            <person name="Tisserat N."/>
            <person name="Buell C.R."/>
        </authorList>
    </citation>
    <scope>NUCLEOTIDE SEQUENCE</scope>
    <source>
        <strain evidence="5">DAOM:BR144</strain>
    </source>
</reference>
<dbReference type="eggNOG" id="KOG4626">
    <property type="taxonomic scope" value="Eukaryota"/>
</dbReference>
<dbReference type="PANTHER" id="PTHR44835">
    <property type="entry name" value="UDP-N-ACETYLGLUCOSAMINE--PEPTIDE N-ACETYLGLUCOSAMINYLTRANSFERASE SPINDLY-RELATED"/>
    <property type="match status" value="1"/>
</dbReference>
<dbReference type="GO" id="GO:0016757">
    <property type="term" value="F:glycosyltransferase activity"/>
    <property type="evidence" value="ECO:0007669"/>
    <property type="project" value="UniProtKB-KW"/>
</dbReference>
<evidence type="ECO:0000256" key="1">
    <source>
        <dbReference type="ARBA" id="ARBA00004922"/>
    </source>
</evidence>
<dbReference type="EnsemblProtists" id="PYU1_T006799">
    <property type="protein sequence ID" value="PYU1_T006799"/>
    <property type="gene ID" value="PYU1_G006785"/>
</dbReference>
<keyword evidence="5" id="KW-1185">Reference proteome</keyword>
<evidence type="ECO:0000313" key="5">
    <source>
        <dbReference type="Proteomes" id="UP000019132"/>
    </source>
</evidence>
<name>K3WPA7_GLOUD</name>
<sequence>MFIGYQGIDVLPVQRAIHALRTTVYPSLQPQPATWKANNLPSSQEATGRRRIAFVSTWFRNHSVGKLLLGVIEHLDRTKFHIEIYRCVHFLQLPDELTDAFRRVADTYTELPVDMDDALALLRREYIDVLIYPELGMDEWTLSLAHHRIAPVQCVFWGHPITTGNPVVDYFISSEYFVSDFFDSDDNPRDDKNDSADKKDSADTFIHHGTHFSEQVVLFRGLGTFFTQVPGSVI</sequence>
<dbReference type="InParanoid" id="K3WPA7"/>
<proteinExistence type="predicted"/>
<keyword evidence="2" id="KW-0328">Glycosyltransferase</keyword>
<comment type="pathway">
    <text evidence="1">Protein modification; protein glycosylation.</text>
</comment>
<dbReference type="AlphaFoldDB" id="K3WPA7"/>
<evidence type="ECO:0000313" key="4">
    <source>
        <dbReference type="EnsemblProtists" id="PYU1_T006799"/>
    </source>
</evidence>
<accession>K3WPA7</accession>
<dbReference type="STRING" id="431595.K3WPA7"/>
<dbReference type="Gene3D" id="3.40.50.11380">
    <property type="match status" value="1"/>
</dbReference>
<keyword evidence="3" id="KW-0808">Transferase</keyword>
<dbReference type="PANTHER" id="PTHR44835:SF1">
    <property type="entry name" value="PROTEIN O-GLCNAC TRANSFERASE"/>
    <property type="match status" value="1"/>
</dbReference>
<dbReference type="HOGENOM" id="CLU_1187068_0_0_1"/>
<evidence type="ECO:0000256" key="3">
    <source>
        <dbReference type="ARBA" id="ARBA00022679"/>
    </source>
</evidence>
<protein>
    <recommendedName>
        <fullName evidence="6">O-GlcNAc transferase C-terminal domain-containing protein</fullName>
    </recommendedName>
</protein>
<dbReference type="VEuPathDB" id="FungiDB:PYU1_G006785"/>
<dbReference type="Proteomes" id="UP000019132">
    <property type="component" value="Unassembled WGS sequence"/>
</dbReference>
<evidence type="ECO:0000256" key="2">
    <source>
        <dbReference type="ARBA" id="ARBA00022676"/>
    </source>
</evidence>
<dbReference type="InterPro" id="IPR051939">
    <property type="entry name" value="Glycosyltr_41/O-GlcNAc_trsf"/>
</dbReference>
<reference evidence="5" key="2">
    <citation type="submission" date="2010-04" db="EMBL/GenBank/DDBJ databases">
        <authorList>
            <person name="Buell R."/>
            <person name="Hamilton J."/>
            <person name="Hostetler J."/>
        </authorList>
    </citation>
    <scope>NUCLEOTIDE SEQUENCE [LARGE SCALE GENOMIC DNA]</scope>
    <source>
        <strain evidence="5">DAOM:BR144</strain>
    </source>
</reference>
<organism evidence="4 5">
    <name type="scientific">Globisporangium ultimum (strain ATCC 200006 / CBS 805.95 / DAOM BR144)</name>
    <name type="common">Pythium ultimum</name>
    <dbReference type="NCBI Taxonomy" id="431595"/>
    <lineage>
        <taxon>Eukaryota</taxon>
        <taxon>Sar</taxon>
        <taxon>Stramenopiles</taxon>
        <taxon>Oomycota</taxon>
        <taxon>Peronosporomycetes</taxon>
        <taxon>Pythiales</taxon>
        <taxon>Pythiaceae</taxon>
        <taxon>Globisporangium</taxon>
    </lineage>
</organism>
<evidence type="ECO:0008006" key="6">
    <source>
        <dbReference type="Google" id="ProtNLM"/>
    </source>
</evidence>
<dbReference type="EMBL" id="GL376635">
    <property type="status" value="NOT_ANNOTATED_CDS"/>
    <property type="molecule type" value="Genomic_DNA"/>
</dbReference>
<reference evidence="4" key="3">
    <citation type="submission" date="2015-02" db="UniProtKB">
        <authorList>
            <consortium name="EnsemblProtists"/>
        </authorList>
    </citation>
    <scope>IDENTIFICATION</scope>
    <source>
        <strain evidence="4">DAOM BR144</strain>
    </source>
</reference>